<gene>
    <name evidence="3" type="ORF">ACFSQ6_06430</name>
</gene>
<keyword evidence="4" id="KW-1185">Reference proteome</keyword>
<dbReference type="CDD" id="cd11301">
    <property type="entry name" value="Fut1_Fut2_like"/>
    <property type="match status" value="1"/>
</dbReference>
<keyword evidence="1" id="KW-0328">Glycosyltransferase</keyword>
<dbReference type="Proteomes" id="UP001597418">
    <property type="component" value="Unassembled WGS sequence"/>
</dbReference>
<dbReference type="RefSeq" id="WP_066754402.1">
    <property type="nucleotide sequence ID" value="NZ_JBHUMB010000006.1"/>
</dbReference>
<keyword evidence="2" id="KW-0808">Transferase</keyword>
<name>A0ABW5UBR1_9SPHI</name>
<dbReference type="EMBL" id="JBHUMB010000006">
    <property type="protein sequence ID" value="MFD2743030.1"/>
    <property type="molecule type" value="Genomic_DNA"/>
</dbReference>
<dbReference type="InterPro" id="IPR002516">
    <property type="entry name" value="Glyco_trans_11"/>
</dbReference>
<dbReference type="PANTHER" id="PTHR11927:SF9">
    <property type="entry name" value="L-FUCOSYLTRANSFERASE"/>
    <property type="match status" value="1"/>
</dbReference>
<evidence type="ECO:0000256" key="1">
    <source>
        <dbReference type="ARBA" id="ARBA00022676"/>
    </source>
</evidence>
<proteinExistence type="predicted"/>
<reference evidence="4" key="1">
    <citation type="journal article" date="2019" name="Int. J. Syst. Evol. Microbiol.">
        <title>The Global Catalogue of Microorganisms (GCM) 10K type strain sequencing project: providing services to taxonomists for standard genome sequencing and annotation.</title>
        <authorList>
            <consortium name="The Broad Institute Genomics Platform"/>
            <consortium name="The Broad Institute Genome Sequencing Center for Infectious Disease"/>
            <person name="Wu L."/>
            <person name="Ma J."/>
        </authorList>
    </citation>
    <scope>NUCLEOTIDE SEQUENCE [LARGE SCALE GENOMIC DNA]</scope>
    <source>
        <strain evidence="4">KCTC 42247</strain>
    </source>
</reference>
<evidence type="ECO:0000313" key="4">
    <source>
        <dbReference type="Proteomes" id="UP001597418"/>
    </source>
</evidence>
<organism evidence="3 4">
    <name type="scientific">Sphingobacterium populi</name>
    <dbReference type="NCBI Taxonomy" id="1812824"/>
    <lineage>
        <taxon>Bacteria</taxon>
        <taxon>Pseudomonadati</taxon>
        <taxon>Bacteroidota</taxon>
        <taxon>Sphingobacteriia</taxon>
        <taxon>Sphingobacteriales</taxon>
        <taxon>Sphingobacteriaceae</taxon>
        <taxon>Sphingobacterium</taxon>
    </lineage>
</organism>
<comment type="caution">
    <text evidence="3">The sequence shown here is derived from an EMBL/GenBank/DDBJ whole genome shotgun (WGS) entry which is preliminary data.</text>
</comment>
<dbReference type="Pfam" id="PF01531">
    <property type="entry name" value="Glyco_transf_11"/>
    <property type="match status" value="1"/>
</dbReference>
<dbReference type="Gene3D" id="3.40.50.11350">
    <property type="match status" value="1"/>
</dbReference>
<evidence type="ECO:0000256" key="2">
    <source>
        <dbReference type="ARBA" id="ARBA00022679"/>
    </source>
</evidence>
<evidence type="ECO:0000313" key="3">
    <source>
        <dbReference type="EMBL" id="MFD2743030.1"/>
    </source>
</evidence>
<dbReference type="PANTHER" id="PTHR11927">
    <property type="entry name" value="GALACTOSIDE 2-L-FUCOSYLTRANSFERASE"/>
    <property type="match status" value="1"/>
</dbReference>
<accession>A0ABW5UBR1</accession>
<protein>
    <submittedName>
        <fullName evidence="3">Alpha-1,2-fucosyltransferase</fullName>
    </submittedName>
</protein>
<sequence length="286" mass="33424">MIAVKLQGGLGNQLFQYATAYAQMPNVYIDFDFLASQEPTSDTFTQRSFELKLFPKIKFKELERSDRKFFLSRGFFHKISRKLREAVIVRQEGNEFVHIPDARHIYLDGFFQSEKYFLNDRQKLLEIYQFPELDAINQNLKKQILDDGFHSGSIHIRRGDYMKPHIANYHGLLPQDYYQKALDILHAKVPNLRLYIFSDDVSFAQTQFKSFSNAVIVEGNDHEAWKDMALMSCCTHHIIANSSFSWWGAWLSTQEGGINIAPKEWFNAQVVDFDIDHIVPQNWIKV</sequence>